<dbReference type="GO" id="GO:0006974">
    <property type="term" value="P:DNA damage response"/>
    <property type="evidence" value="ECO:0007669"/>
    <property type="project" value="TreeGrafter"/>
</dbReference>
<evidence type="ECO:0000313" key="15">
    <source>
        <dbReference type="EMBL" id="VEN50039.1"/>
    </source>
</evidence>
<evidence type="ECO:0000256" key="1">
    <source>
        <dbReference type="ARBA" id="ARBA00000807"/>
    </source>
</evidence>
<evidence type="ECO:0000256" key="9">
    <source>
        <dbReference type="ARBA" id="ARBA00022801"/>
    </source>
</evidence>
<evidence type="ECO:0000256" key="4">
    <source>
        <dbReference type="ARBA" id="ARBA00022596"/>
    </source>
</evidence>
<comment type="catalytic activity">
    <reaction evidence="2 13">
        <text>beta-D-fructose 1-phosphate + H2O = D-fructose + phosphate</text>
        <dbReference type="Rhea" id="RHEA:35603"/>
        <dbReference type="ChEBI" id="CHEBI:15377"/>
        <dbReference type="ChEBI" id="CHEBI:37721"/>
        <dbReference type="ChEBI" id="CHEBI:43474"/>
        <dbReference type="ChEBI" id="CHEBI:138881"/>
    </reaction>
</comment>
<keyword evidence="5 13" id="KW-0489">Methyltransferase</keyword>
<keyword evidence="8 13" id="KW-0479">Metal-binding</keyword>
<evidence type="ECO:0000256" key="3">
    <source>
        <dbReference type="ARBA" id="ARBA00009519"/>
    </source>
</evidence>
<comment type="similarity">
    <text evidence="3 13">Belongs to the damage-control phosphatase family. Sugar phosphate phosphatase III subfamily.</text>
</comment>
<evidence type="ECO:0000256" key="13">
    <source>
        <dbReference type="RuleBase" id="RU367030"/>
    </source>
</evidence>
<dbReference type="InterPro" id="IPR039763">
    <property type="entry name" value="ARMT1"/>
</dbReference>
<keyword evidence="10 13" id="KW-0464">Manganese</keyword>
<dbReference type="EMBL" id="CAACVG010008490">
    <property type="protein sequence ID" value="VEN50039.1"/>
    <property type="molecule type" value="Genomic_DNA"/>
</dbReference>
<protein>
    <recommendedName>
        <fullName evidence="13">Sugar phosphate phosphatase</fullName>
        <ecNumber evidence="13">2.1.1.-</ecNumber>
        <ecNumber evidence="13">3.1.3.-</ecNumber>
    </recommendedName>
</protein>
<dbReference type="GO" id="GO:0032259">
    <property type="term" value="P:methylation"/>
    <property type="evidence" value="ECO:0007669"/>
    <property type="project" value="UniProtKB-KW"/>
</dbReference>
<sequence>MCECQTRNRSIDVKTPRNVHLSAFYKRSFAYHTVLSRMPIILTNLIDGVVKNKAKIARGYGIDATEDLKTVIGELSEFKYEVQTNQPLKPLTSIAPDAAIYNEYIAEQANIEGPPTHFHAIWLLTECYMYRRIAQIFENTALLKEYDLFRASKEESFTSSIQLIRKMAKHLTNLLAEASEPSKEEFVALLKLNLWGNKCDLSISLGKMADNSALFDTAKLDDHVLCDHCEDIWEAVSDTAGPSNRIAIVFDNAGYEVFTDLCIADYIISRRMADNVTLYVKTIPWFISDVMLHDLNWTLQQMKKLDDKYIKPLGEKWSDYIEDGSWKVIESDFWTLPYNFSHMAKVDPDLYNELGGCKVVIFKGDLNYRKLFGEMNWNPSTLVETGLQGFHPSGLAILRTIKSDVVCGLPEGVAETIEEQDPKWKEKGDWGLIQYCGRIRSINCV</sequence>
<dbReference type="GO" id="GO:0008983">
    <property type="term" value="F:protein-glutamate O-methyltransferase activity"/>
    <property type="evidence" value="ECO:0007669"/>
    <property type="project" value="RHEA"/>
</dbReference>
<dbReference type="Pfam" id="PF01937">
    <property type="entry name" value="ARMT1-like_dom"/>
    <property type="match status" value="1"/>
</dbReference>
<dbReference type="EC" id="2.1.1.-" evidence="13"/>
<evidence type="ECO:0000256" key="7">
    <source>
        <dbReference type="ARBA" id="ARBA00022691"/>
    </source>
</evidence>
<dbReference type="GO" id="GO:0097023">
    <property type="term" value="F:fructose 6-phosphate aldolase activity"/>
    <property type="evidence" value="ECO:0007669"/>
    <property type="project" value="RHEA"/>
</dbReference>
<dbReference type="Gene3D" id="3.40.50.10880">
    <property type="entry name" value="Uncharacterised protein PF01937, DUF89, domain 3"/>
    <property type="match status" value="1"/>
</dbReference>
<dbReference type="Gene3D" id="1.20.930.60">
    <property type="match status" value="1"/>
</dbReference>
<dbReference type="SUPFAM" id="SSF111321">
    <property type="entry name" value="AF1104-like"/>
    <property type="match status" value="1"/>
</dbReference>
<evidence type="ECO:0000256" key="10">
    <source>
        <dbReference type="ARBA" id="ARBA00023211"/>
    </source>
</evidence>
<comment type="cofactor">
    <cofactor evidence="13">
        <name>Mn(2+)</name>
        <dbReference type="ChEBI" id="CHEBI:29035"/>
    </cofactor>
    <cofactor evidence="13">
        <name>Ni(2+)</name>
        <dbReference type="ChEBI" id="CHEBI:49786"/>
    </cofactor>
</comment>
<gene>
    <name evidence="15" type="ORF">CALMAC_LOCUS10937</name>
</gene>
<dbReference type="GO" id="GO:0005634">
    <property type="term" value="C:nucleus"/>
    <property type="evidence" value="ECO:0007669"/>
    <property type="project" value="TreeGrafter"/>
</dbReference>
<dbReference type="OrthoDB" id="541375at2759"/>
<evidence type="ECO:0000256" key="12">
    <source>
        <dbReference type="ARBA" id="ARBA00048809"/>
    </source>
</evidence>
<evidence type="ECO:0000259" key="14">
    <source>
        <dbReference type="Pfam" id="PF01937"/>
    </source>
</evidence>
<keyword evidence="7" id="KW-0949">S-adenosyl-L-methionine</keyword>
<comment type="catalytic activity">
    <reaction evidence="12 13">
        <text>beta-D-fructose 6-phosphate = dihydroxyacetone + D-glyceraldehyde 3-phosphate</text>
        <dbReference type="Rhea" id="RHEA:28002"/>
        <dbReference type="ChEBI" id="CHEBI:16016"/>
        <dbReference type="ChEBI" id="CHEBI:57634"/>
        <dbReference type="ChEBI" id="CHEBI:59776"/>
    </reaction>
</comment>
<evidence type="ECO:0000256" key="6">
    <source>
        <dbReference type="ARBA" id="ARBA00022679"/>
    </source>
</evidence>
<keyword evidence="16" id="KW-1185">Reference proteome</keyword>
<feature type="domain" description="Damage-control phosphatase ARMT1-like metal-binding" evidence="14">
    <location>
        <begin position="35"/>
        <end position="415"/>
    </location>
</feature>
<organism evidence="15 16">
    <name type="scientific">Callosobruchus maculatus</name>
    <name type="common">Southern cowpea weevil</name>
    <name type="synonym">Pulse bruchid</name>
    <dbReference type="NCBI Taxonomy" id="64391"/>
    <lineage>
        <taxon>Eukaryota</taxon>
        <taxon>Metazoa</taxon>
        <taxon>Ecdysozoa</taxon>
        <taxon>Arthropoda</taxon>
        <taxon>Hexapoda</taxon>
        <taxon>Insecta</taxon>
        <taxon>Pterygota</taxon>
        <taxon>Neoptera</taxon>
        <taxon>Endopterygota</taxon>
        <taxon>Coleoptera</taxon>
        <taxon>Polyphaga</taxon>
        <taxon>Cucujiformia</taxon>
        <taxon>Chrysomeloidea</taxon>
        <taxon>Chrysomelidae</taxon>
        <taxon>Bruchinae</taxon>
        <taxon>Bruchini</taxon>
        <taxon>Callosobruchus</taxon>
    </lineage>
</organism>
<keyword evidence="6" id="KW-0808">Transferase</keyword>
<reference evidence="15 16" key="1">
    <citation type="submission" date="2019-01" db="EMBL/GenBank/DDBJ databases">
        <authorList>
            <person name="Sayadi A."/>
        </authorList>
    </citation>
    <scope>NUCLEOTIDE SEQUENCE [LARGE SCALE GENOMIC DNA]</scope>
</reference>
<dbReference type="GO" id="GO:0046872">
    <property type="term" value="F:metal ion binding"/>
    <property type="evidence" value="ECO:0007669"/>
    <property type="project" value="UniProtKB-UniRule"/>
</dbReference>
<comment type="function">
    <text evidence="11 13">Metal-dependent phosphatase that shows phosphatase activity against several substrates, including fructose-1-phosphate and fructose-6-phosphate. Its preference for fructose-1-phosphate, a strong glycating agent that causes DNA damage rather than a canonical yeast metabolite, suggests a damage-control function in hexose phosphate metabolism. Has also been shown to have O-methyltransferase activity that methylates glutamate residues of target proteins to form gamma-glutamyl methyl ester residues. Possibly methylates PCNA, suggesting it is involved in the DNA damage response.</text>
</comment>
<evidence type="ECO:0000256" key="8">
    <source>
        <dbReference type="ARBA" id="ARBA00022723"/>
    </source>
</evidence>
<dbReference type="AlphaFoldDB" id="A0A653CQS7"/>
<evidence type="ECO:0000313" key="16">
    <source>
        <dbReference type="Proteomes" id="UP000410492"/>
    </source>
</evidence>
<comment type="catalytic activity">
    <reaction evidence="1 13">
        <text>L-glutamyl-[protein] + S-adenosyl-L-methionine = [protein]-L-glutamate 5-O-methyl ester + S-adenosyl-L-homocysteine</text>
        <dbReference type="Rhea" id="RHEA:24452"/>
        <dbReference type="Rhea" id="RHEA-COMP:10208"/>
        <dbReference type="Rhea" id="RHEA-COMP:10311"/>
        <dbReference type="ChEBI" id="CHEBI:29973"/>
        <dbReference type="ChEBI" id="CHEBI:57856"/>
        <dbReference type="ChEBI" id="CHEBI:59789"/>
        <dbReference type="ChEBI" id="CHEBI:82795"/>
    </reaction>
</comment>
<dbReference type="GO" id="GO:0103026">
    <property type="term" value="F:fructose-1-phosphatase activity"/>
    <property type="evidence" value="ECO:0007669"/>
    <property type="project" value="RHEA"/>
</dbReference>
<name>A0A653CQS7_CALMS</name>
<keyword evidence="4" id="KW-0533">Nickel</keyword>
<dbReference type="FunFam" id="3.40.50.10880:FF:000002">
    <property type="entry name" value="Acidic residue methyltransferase 1"/>
    <property type="match status" value="1"/>
</dbReference>
<evidence type="ECO:0000256" key="5">
    <source>
        <dbReference type="ARBA" id="ARBA00022603"/>
    </source>
</evidence>
<comment type="domain">
    <text evidence="13">Subfamily III proteins have a conserved RTxK motif about 40-50 residues from the C-terminus; the threonine may be replaced by serine or cysteine.</text>
</comment>
<dbReference type="PANTHER" id="PTHR12260">
    <property type="entry name" value="DAMAGE-CONTROL PHOSPHATASE ARMT1"/>
    <property type="match status" value="1"/>
</dbReference>
<dbReference type="PANTHER" id="PTHR12260:SF6">
    <property type="entry name" value="DAMAGE-CONTROL PHOSPHATASE ARMT1"/>
    <property type="match status" value="1"/>
</dbReference>
<evidence type="ECO:0000256" key="11">
    <source>
        <dbReference type="ARBA" id="ARBA00045980"/>
    </source>
</evidence>
<accession>A0A653CQS7</accession>
<keyword evidence="9 13" id="KW-0378">Hydrolase</keyword>
<dbReference type="EC" id="3.1.3.-" evidence="13"/>
<proteinExistence type="inferred from homology"/>
<dbReference type="Proteomes" id="UP000410492">
    <property type="component" value="Unassembled WGS sequence"/>
</dbReference>
<dbReference type="InterPro" id="IPR002791">
    <property type="entry name" value="ARMT1-like_metal-bd"/>
</dbReference>
<dbReference type="InterPro" id="IPR036075">
    <property type="entry name" value="ARMT-1-like_metal-bd_sf"/>
</dbReference>
<evidence type="ECO:0000256" key="2">
    <source>
        <dbReference type="ARBA" id="ARBA00001326"/>
    </source>
</evidence>